<keyword evidence="13" id="KW-0862">Zinc</keyword>
<evidence type="ECO:0000256" key="16">
    <source>
        <dbReference type="SAM" id="Coils"/>
    </source>
</evidence>
<evidence type="ECO:0000256" key="7">
    <source>
        <dbReference type="ARBA" id="ARBA00022679"/>
    </source>
</evidence>
<evidence type="ECO:0000256" key="17">
    <source>
        <dbReference type="SAM" id="MobiDB-lite"/>
    </source>
</evidence>
<dbReference type="InterPro" id="IPR001660">
    <property type="entry name" value="SAM"/>
</dbReference>
<dbReference type="Pfam" id="PF00609">
    <property type="entry name" value="DAGK_acc"/>
    <property type="match status" value="1"/>
</dbReference>
<feature type="domain" description="SAM" evidence="19">
    <location>
        <begin position="1319"/>
        <end position="1382"/>
    </location>
</feature>
<dbReference type="SMART" id="SM00454">
    <property type="entry name" value="SAM"/>
    <property type="match status" value="1"/>
</dbReference>
<dbReference type="STRING" id="6832.A0A553NNK1"/>
<evidence type="ECO:0000256" key="13">
    <source>
        <dbReference type="ARBA" id="ARBA00022833"/>
    </source>
</evidence>
<dbReference type="Gene3D" id="2.60.200.40">
    <property type="match status" value="1"/>
</dbReference>
<dbReference type="OMA" id="SKAPCEK"/>
<dbReference type="GO" id="GO:0008270">
    <property type="term" value="F:zinc ion binding"/>
    <property type="evidence" value="ECO:0007669"/>
    <property type="project" value="UniProtKB-KW"/>
</dbReference>
<evidence type="ECO:0000313" key="21">
    <source>
        <dbReference type="EMBL" id="TRY67023.1"/>
    </source>
</evidence>
<dbReference type="SMART" id="SM00045">
    <property type="entry name" value="DAGKa"/>
    <property type="match status" value="1"/>
</dbReference>
<keyword evidence="8" id="KW-0479">Metal-binding</keyword>
<feature type="region of interest" description="Disordered" evidence="17">
    <location>
        <begin position="558"/>
        <end position="578"/>
    </location>
</feature>
<evidence type="ECO:0000313" key="22">
    <source>
        <dbReference type="Proteomes" id="UP000318571"/>
    </source>
</evidence>
<evidence type="ECO:0000259" key="20">
    <source>
        <dbReference type="PROSITE" id="PS50146"/>
    </source>
</evidence>
<dbReference type="Gene3D" id="3.30.60.20">
    <property type="match status" value="2"/>
</dbReference>
<keyword evidence="16" id="KW-0175">Coiled coil</keyword>
<name>A0A553NNK1_TIGCA</name>
<evidence type="ECO:0000256" key="3">
    <source>
        <dbReference type="ARBA" id="ARBA00004496"/>
    </source>
</evidence>
<feature type="compositionally biased region" description="Polar residues" evidence="17">
    <location>
        <begin position="791"/>
        <end position="807"/>
    </location>
</feature>
<dbReference type="PROSITE" id="PS00479">
    <property type="entry name" value="ZF_DAG_PE_1"/>
    <property type="match status" value="1"/>
</dbReference>
<feature type="domain" description="DAGKc" evidence="20">
    <location>
        <begin position="157"/>
        <end position="294"/>
    </location>
</feature>
<gene>
    <name evidence="21" type="ORF">TCAL_08056</name>
</gene>
<dbReference type="FunFam" id="2.60.200.40:FF:000001">
    <property type="entry name" value="Diacylglycerol kinase"/>
    <property type="match status" value="1"/>
</dbReference>
<dbReference type="GO" id="GO:0004143">
    <property type="term" value="F:ATP-dependent diacylglycerol kinase activity"/>
    <property type="evidence" value="ECO:0007669"/>
    <property type="project" value="UniProtKB-EC"/>
</dbReference>
<evidence type="ECO:0000259" key="19">
    <source>
        <dbReference type="PROSITE" id="PS50105"/>
    </source>
</evidence>
<evidence type="ECO:0000256" key="8">
    <source>
        <dbReference type="ARBA" id="ARBA00022723"/>
    </source>
</evidence>
<feature type="region of interest" description="Disordered" evidence="17">
    <location>
        <begin position="391"/>
        <end position="419"/>
    </location>
</feature>
<evidence type="ECO:0000256" key="10">
    <source>
        <dbReference type="ARBA" id="ARBA00022741"/>
    </source>
</evidence>
<dbReference type="SUPFAM" id="SSF47769">
    <property type="entry name" value="SAM/Pointed domain"/>
    <property type="match status" value="1"/>
</dbReference>
<keyword evidence="7 15" id="KW-0808">Transferase</keyword>
<dbReference type="SUPFAM" id="SSF57889">
    <property type="entry name" value="Cysteine-rich domain"/>
    <property type="match status" value="2"/>
</dbReference>
<dbReference type="GO" id="GO:0005737">
    <property type="term" value="C:cytoplasm"/>
    <property type="evidence" value="ECO:0007669"/>
    <property type="project" value="UniProtKB-SubCell"/>
</dbReference>
<evidence type="ECO:0000256" key="15">
    <source>
        <dbReference type="RuleBase" id="RU361128"/>
    </source>
</evidence>
<dbReference type="SMART" id="SM00109">
    <property type="entry name" value="C1"/>
    <property type="match status" value="2"/>
</dbReference>
<comment type="caution">
    <text evidence="21">The sequence shown here is derived from an EMBL/GenBank/DDBJ whole genome shotgun (WGS) entry which is preliminary data.</text>
</comment>
<dbReference type="PROSITE" id="PS50146">
    <property type="entry name" value="DAGK"/>
    <property type="match status" value="1"/>
</dbReference>
<evidence type="ECO:0000256" key="2">
    <source>
        <dbReference type="ARBA" id="ARBA00002064"/>
    </source>
</evidence>
<feature type="coiled-coil region" evidence="16">
    <location>
        <begin position="466"/>
        <end position="493"/>
    </location>
</feature>
<dbReference type="FunFam" id="3.30.60.20:FF:000002">
    <property type="entry name" value="Diacylglycerol kinase"/>
    <property type="match status" value="1"/>
</dbReference>
<keyword evidence="11" id="KW-0863">Zinc-finger</keyword>
<comment type="similarity">
    <text evidence="4 15">Belongs to the eukaryotic diacylglycerol kinase family.</text>
</comment>
<dbReference type="InterPro" id="IPR037607">
    <property type="entry name" value="DGK"/>
</dbReference>
<comment type="function">
    <text evidence="2">Phosphorylates diacylglycerol (DAG) to generate phosphatidic acid (PA).</text>
</comment>
<dbReference type="GO" id="GO:0005886">
    <property type="term" value="C:plasma membrane"/>
    <property type="evidence" value="ECO:0007669"/>
    <property type="project" value="TreeGrafter"/>
</dbReference>
<dbReference type="InterPro" id="IPR000756">
    <property type="entry name" value="Diacylglycerol_kin_accessory"/>
</dbReference>
<keyword evidence="9" id="KW-0677">Repeat</keyword>
<dbReference type="InterPro" id="IPR013761">
    <property type="entry name" value="SAM/pointed_sf"/>
</dbReference>
<proteinExistence type="inferred from homology"/>
<dbReference type="SUPFAM" id="SSF111331">
    <property type="entry name" value="NAD kinase/diacylglycerol kinase-like"/>
    <property type="match status" value="2"/>
</dbReference>
<dbReference type="PANTHER" id="PTHR11255">
    <property type="entry name" value="DIACYLGLYCEROL KINASE"/>
    <property type="match status" value="1"/>
</dbReference>
<comment type="subcellular location">
    <subcellularLocation>
        <location evidence="3">Cytoplasm</location>
    </subcellularLocation>
</comment>
<dbReference type="InterPro" id="IPR017438">
    <property type="entry name" value="ATP-NAD_kinase_N"/>
</dbReference>
<evidence type="ECO:0000256" key="1">
    <source>
        <dbReference type="ARBA" id="ARBA00001383"/>
    </source>
</evidence>
<dbReference type="CDD" id="cd20852">
    <property type="entry name" value="C1_DGK_typeII_rpt2"/>
    <property type="match status" value="1"/>
</dbReference>
<keyword evidence="12 15" id="KW-0418">Kinase</keyword>
<dbReference type="Proteomes" id="UP000318571">
    <property type="component" value="Chromosome 4"/>
</dbReference>
<keyword evidence="5" id="KW-0963">Cytoplasm</keyword>
<feature type="compositionally biased region" description="Polar residues" evidence="17">
    <location>
        <begin position="407"/>
        <end position="419"/>
    </location>
</feature>
<keyword evidence="6" id="KW-0597">Phosphoprotein</keyword>
<evidence type="ECO:0000256" key="6">
    <source>
        <dbReference type="ARBA" id="ARBA00022553"/>
    </source>
</evidence>
<keyword evidence="22" id="KW-1185">Reference proteome</keyword>
<feature type="domain" description="Phorbol-ester/DAG-type" evidence="18">
    <location>
        <begin position="77"/>
        <end position="128"/>
    </location>
</feature>
<evidence type="ECO:0000256" key="12">
    <source>
        <dbReference type="ARBA" id="ARBA00022777"/>
    </source>
</evidence>
<protein>
    <recommendedName>
        <fullName evidence="15">Diacylglycerol kinase</fullName>
        <shortName evidence="15">DAG kinase</shortName>
        <ecNumber evidence="15">2.7.1.107</ecNumber>
    </recommendedName>
</protein>
<dbReference type="Gene3D" id="1.10.150.50">
    <property type="entry name" value="Transcription Factor, Ets-1"/>
    <property type="match status" value="1"/>
</dbReference>
<dbReference type="InterPro" id="IPR001206">
    <property type="entry name" value="Diacylglycerol_kinase_cat_dom"/>
</dbReference>
<feature type="region of interest" description="Disordered" evidence="17">
    <location>
        <begin position="748"/>
        <end position="807"/>
    </location>
</feature>
<comment type="catalytic activity">
    <reaction evidence="1 15">
        <text>a 1,2-diacyl-sn-glycerol + ATP = a 1,2-diacyl-sn-glycero-3-phosphate + ADP + H(+)</text>
        <dbReference type="Rhea" id="RHEA:10272"/>
        <dbReference type="ChEBI" id="CHEBI:15378"/>
        <dbReference type="ChEBI" id="CHEBI:17815"/>
        <dbReference type="ChEBI" id="CHEBI:30616"/>
        <dbReference type="ChEBI" id="CHEBI:58608"/>
        <dbReference type="ChEBI" id="CHEBI:456216"/>
        <dbReference type="EC" id="2.7.1.107"/>
    </reaction>
</comment>
<dbReference type="PROSITE" id="PS50081">
    <property type="entry name" value="ZF_DAG_PE_2"/>
    <property type="match status" value="2"/>
</dbReference>
<dbReference type="Gene3D" id="3.40.50.10330">
    <property type="entry name" value="Probable inorganic polyphosphate/atp-NAD kinase, domain 1"/>
    <property type="match status" value="1"/>
</dbReference>
<feature type="domain" description="Phorbol-ester/DAG-type" evidence="18">
    <location>
        <begin position="4"/>
        <end position="54"/>
    </location>
</feature>
<dbReference type="Pfam" id="PF00130">
    <property type="entry name" value="C1_1"/>
    <property type="match status" value="2"/>
</dbReference>
<reference evidence="21 22" key="1">
    <citation type="journal article" date="2018" name="Nat. Ecol. Evol.">
        <title>Genomic signatures of mitonuclear coevolution across populations of Tigriopus californicus.</title>
        <authorList>
            <person name="Barreto F.S."/>
            <person name="Watson E.T."/>
            <person name="Lima T.G."/>
            <person name="Willett C.S."/>
            <person name="Edmands S."/>
            <person name="Li W."/>
            <person name="Burton R.S."/>
        </authorList>
    </citation>
    <scope>NUCLEOTIDE SEQUENCE [LARGE SCALE GENOMIC DNA]</scope>
    <source>
        <strain evidence="21 22">San Diego</strain>
    </source>
</reference>
<dbReference type="CDD" id="cd20800">
    <property type="entry name" value="C1_DGK_typeII_rpt1"/>
    <property type="match status" value="1"/>
</dbReference>
<dbReference type="PROSITE" id="PS50105">
    <property type="entry name" value="SAM_DOMAIN"/>
    <property type="match status" value="1"/>
</dbReference>
<evidence type="ECO:0000256" key="14">
    <source>
        <dbReference type="ARBA" id="ARBA00022840"/>
    </source>
</evidence>
<dbReference type="PANTHER" id="PTHR11255:SF109">
    <property type="entry name" value="DIACYLGLYCEROL KINASE ETA"/>
    <property type="match status" value="1"/>
</dbReference>
<evidence type="ECO:0000256" key="5">
    <source>
        <dbReference type="ARBA" id="ARBA00022490"/>
    </source>
</evidence>
<sequence length="1447" mass="157714">MTETHTWHISNHARPTFCNVCRETLSGVTSHGLSCGICKLKAHKSCVANILTVCKWSTLDTVDPKCITEDQSGKQMHHQWVEGNLPVSSKCVVCDKNCGSVLRLQDWRCLWCRATVHTTCRSSYIQHCSLGPTRHATVPPTKLIKYPDGTWKVQLPLPGSPLVVFVNSKSGDGHGDRFLRRFRQILNPSQVFDLSNGGPTFGLEVFRGLAPLRLLICGGDGSIGWVLKEIDNLQMKAESVCVSVLPLGTGNDLARVCGWGAAIEDDVNLVNLLEKYDVGSPRLLDRWSIMSVKSRASISEVALREAPSISEHQNALGEQVGDMKTRLNDFLNSSGSEEMEDYLDELQREFFVLQKILSDVTNSSEEKTELFGVANETSDLLEDMAASMASRKGSISTDSIEKDEDSNVSYSRNPESMTSGSLVKLDSEFASSTGDLYTGPTTSITPSTFSMKVPRRLTKQTALDVNKSLKSLLMDLKTKLERLEQLLLAADTEEEGADDDQKQAEKDPIILVTAPSTESEEDDYRKQAVFPGSGGKLFQTNNLPSPIKNVFSNFGKSEGDKALRSPSQDEPGFDPSLTTSFPFPPIKIPVCVASVNLDDVPGQEPPVLQLEPTPSIKCKRKQSNQSDLDKEDNLSGKLSMSSVTLDSISSSSSSNNSNKPVEVQPILTADEQPQSQGGADLLSISPLPSPGSRHGSIFVAAADLGAPSEFSDGLPVLRRATSQNMADEDDAFEAKDLATAQAESAAAAQATLDTLSPPSSMTDGVPTRSRSRLSSRLSSVPEDSTVEKGPSQASESSAGGATVIQNEDSVTSIECDYEYKEQTMARRPSGSRRLSVGAMVSLSTLRSETGSRLSNKTIPLINPLVKNPNWPNLDHSSSRGLISMVVLASADALCAPVTPIMDWTPPPDKMEEISVMNNYFGIGIDAKISLDFHNKREESSKSRSRTKNLMWYGVLGSRELVQKTYKNLEKRVILECDGEAIPLPSLQGIVVLNIQSFMGGTNFWGSAKEDNIFLPPSFDDGILEVVAVFGSIHMGASRIMNLQRHRIAQCRSVVIRILGNEGVPVQVDGEAWVHPPGIIRILHKNRVQLICRDRTMEQQVRSGSNARGWYREHAHPVLLPLDEEEMHLLRSLVGAARQLLHYLMLLHHALDGREGRDLASLANILQESMATIPCDNVVSLPAAESRRRAALFVNHLRNCIASCKRTLVENLQEAQSDVAGKLSQSIYWVESILSKCHEEGDLLFFTIRTDSSHDSGRRSSWFRSLPLFGRNSQQSSSASYGGIGMPGLGGMTSHGLSSAATASSGKKSSNCLVEVVLQWSPQDVTQWLESIGLPMYSHAFLEHEISGTELMSLERRDFKDVGVSKVGHIKRLQHSIKDIQHGKLPPRLLQSSCMASTNPPLSDPNLDPIQGVPVTISASGIPIATTNLPGSGLGCGFSTIVPTTKYN</sequence>
<dbReference type="InterPro" id="IPR046349">
    <property type="entry name" value="C1-like_sf"/>
</dbReference>
<evidence type="ECO:0000256" key="11">
    <source>
        <dbReference type="ARBA" id="ARBA00022771"/>
    </source>
</evidence>
<dbReference type="EC" id="2.7.1.107" evidence="15"/>
<dbReference type="EMBL" id="VCGU01000011">
    <property type="protein sequence ID" value="TRY67023.1"/>
    <property type="molecule type" value="Genomic_DNA"/>
</dbReference>
<organism evidence="21 22">
    <name type="scientific">Tigriopus californicus</name>
    <name type="common">Marine copepod</name>
    <dbReference type="NCBI Taxonomy" id="6832"/>
    <lineage>
        <taxon>Eukaryota</taxon>
        <taxon>Metazoa</taxon>
        <taxon>Ecdysozoa</taxon>
        <taxon>Arthropoda</taxon>
        <taxon>Crustacea</taxon>
        <taxon>Multicrustacea</taxon>
        <taxon>Hexanauplia</taxon>
        <taxon>Copepoda</taxon>
        <taxon>Harpacticoida</taxon>
        <taxon>Harpacticidae</taxon>
        <taxon>Tigriopus</taxon>
    </lineage>
</organism>
<keyword evidence="10 15" id="KW-0547">Nucleotide-binding</keyword>
<dbReference type="SMART" id="SM00046">
    <property type="entry name" value="DAGKc"/>
    <property type="match status" value="1"/>
</dbReference>
<dbReference type="InterPro" id="IPR002219">
    <property type="entry name" value="PKC_DAG/PE"/>
</dbReference>
<accession>A0A553NNK1</accession>
<keyword evidence="14 15" id="KW-0067">ATP-binding</keyword>
<dbReference type="Pfam" id="PF00781">
    <property type="entry name" value="DAGK_cat"/>
    <property type="match status" value="1"/>
</dbReference>
<dbReference type="GO" id="GO:0007200">
    <property type="term" value="P:phospholipase C-activating G protein-coupled receptor signaling pathway"/>
    <property type="evidence" value="ECO:0007669"/>
    <property type="project" value="InterPro"/>
</dbReference>
<evidence type="ECO:0000256" key="4">
    <source>
        <dbReference type="ARBA" id="ARBA00009280"/>
    </source>
</evidence>
<dbReference type="Pfam" id="PF00536">
    <property type="entry name" value="SAM_1"/>
    <property type="match status" value="1"/>
</dbReference>
<dbReference type="InterPro" id="IPR016064">
    <property type="entry name" value="NAD/diacylglycerol_kinase_sf"/>
</dbReference>
<dbReference type="GO" id="GO:0005524">
    <property type="term" value="F:ATP binding"/>
    <property type="evidence" value="ECO:0007669"/>
    <property type="project" value="UniProtKB-KW"/>
</dbReference>
<evidence type="ECO:0000256" key="9">
    <source>
        <dbReference type="ARBA" id="ARBA00022737"/>
    </source>
</evidence>
<dbReference type="GO" id="GO:0046486">
    <property type="term" value="P:glycerolipid metabolic process"/>
    <property type="evidence" value="ECO:0007669"/>
    <property type="project" value="UniProtKB-ARBA"/>
</dbReference>
<feature type="region of interest" description="Disordered" evidence="17">
    <location>
        <begin position="603"/>
        <end position="636"/>
    </location>
</feature>
<evidence type="ECO:0000259" key="18">
    <source>
        <dbReference type="PROSITE" id="PS50081"/>
    </source>
</evidence>